<dbReference type="GO" id="GO:0020037">
    <property type="term" value="F:heme binding"/>
    <property type="evidence" value="ECO:0007669"/>
    <property type="project" value="InterPro"/>
</dbReference>
<keyword evidence="5 12" id="KW-0479">Metal-binding</keyword>
<evidence type="ECO:0000256" key="9">
    <source>
        <dbReference type="ARBA" id="ARBA00023004"/>
    </source>
</evidence>
<evidence type="ECO:0000313" key="16">
    <source>
        <dbReference type="Proteomes" id="UP000228934"/>
    </source>
</evidence>
<keyword evidence="4 12" id="KW-0349">Heme</keyword>
<evidence type="ECO:0000256" key="2">
    <source>
        <dbReference type="ARBA" id="ARBA00004524"/>
    </source>
</evidence>
<dbReference type="PANTHER" id="PTHR24300:SF302">
    <property type="entry name" value="CYTOCHROME P450"/>
    <property type="match status" value="1"/>
</dbReference>
<dbReference type="InterPro" id="IPR050182">
    <property type="entry name" value="Cytochrome_P450_fam2"/>
</dbReference>
<keyword evidence="14" id="KW-1133">Transmembrane helix</keyword>
<dbReference type="GO" id="GO:0005737">
    <property type="term" value="C:cytoplasm"/>
    <property type="evidence" value="ECO:0007669"/>
    <property type="project" value="TreeGrafter"/>
</dbReference>
<dbReference type="InterPro" id="IPR017972">
    <property type="entry name" value="Cyt_P450_CS"/>
</dbReference>
<dbReference type="EMBL" id="KV942467">
    <property type="protein sequence ID" value="PIO27463.1"/>
    <property type="molecule type" value="Genomic_DNA"/>
</dbReference>
<evidence type="ECO:0000256" key="12">
    <source>
        <dbReference type="PIRSR" id="PIRSR602401-1"/>
    </source>
</evidence>
<keyword evidence="11 14" id="KW-0472">Membrane</keyword>
<feature type="transmembrane region" description="Helical" evidence="14">
    <location>
        <begin position="27"/>
        <end position="45"/>
    </location>
</feature>
<keyword evidence="6" id="KW-0256">Endoplasmic reticulum</keyword>
<evidence type="ECO:0000256" key="11">
    <source>
        <dbReference type="ARBA" id="ARBA00023136"/>
    </source>
</evidence>
<keyword evidence="9 12" id="KW-0408">Iron</keyword>
<dbReference type="Gene3D" id="1.10.630.10">
    <property type="entry name" value="Cytochrome P450"/>
    <property type="match status" value="1"/>
</dbReference>
<dbReference type="AlphaFoldDB" id="A0A2G9RJT4"/>
<keyword evidence="8 13" id="KW-0560">Oxidoreductase</keyword>
<dbReference type="Pfam" id="PF00067">
    <property type="entry name" value="p450"/>
    <property type="match status" value="1"/>
</dbReference>
<dbReference type="GO" id="GO:0005506">
    <property type="term" value="F:iron ion binding"/>
    <property type="evidence" value="ECO:0007669"/>
    <property type="project" value="InterPro"/>
</dbReference>
<evidence type="ECO:0000256" key="5">
    <source>
        <dbReference type="ARBA" id="ARBA00022723"/>
    </source>
</evidence>
<evidence type="ECO:0000313" key="15">
    <source>
        <dbReference type="EMBL" id="PIO27463.1"/>
    </source>
</evidence>
<evidence type="ECO:0000256" key="4">
    <source>
        <dbReference type="ARBA" id="ARBA00022617"/>
    </source>
</evidence>
<evidence type="ECO:0000256" key="7">
    <source>
        <dbReference type="ARBA" id="ARBA00022848"/>
    </source>
</evidence>
<evidence type="ECO:0000256" key="10">
    <source>
        <dbReference type="ARBA" id="ARBA00023033"/>
    </source>
</evidence>
<dbReference type="InterPro" id="IPR002401">
    <property type="entry name" value="Cyt_P450_E_grp-I"/>
</dbReference>
<dbReference type="GO" id="GO:0006082">
    <property type="term" value="P:organic acid metabolic process"/>
    <property type="evidence" value="ECO:0007669"/>
    <property type="project" value="TreeGrafter"/>
</dbReference>
<evidence type="ECO:0000256" key="1">
    <source>
        <dbReference type="ARBA" id="ARBA00001971"/>
    </source>
</evidence>
<dbReference type="SUPFAM" id="SSF48264">
    <property type="entry name" value="Cytochrome P450"/>
    <property type="match status" value="1"/>
</dbReference>
<name>A0A2G9RJT4_AQUCT</name>
<dbReference type="FunFam" id="1.10.630.10:FF:000010">
    <property type="entry name" value="cytochrome P450 2W1 isoform X2"/>
    <property type="match status" value="1"/>
</dbReference>
<accession>A0A2G9RJT4</accession>
<feature type="binding site" description="axial binding residue" evidence="12">
    <location>
        <position position="447"/>
    </location>
    <ligand>
        <name>heme</name>
        <dbReference type="ChEBI" id="CHEBI:30413"/>
    </ligand>
    <ligandPart>
        <name>Fe</name>
        <dbReference type="ChEBI" id="CHEBI:18248"/>
    </ligandPart>
</feature>
<dbReference type="InterPro" id="IPR036396">
    <property type="entry name" value="Cyt_P450_sf"/>
</dbReference>
<dbReference type="InterPro" id="IPR001128">
    <property type="entry name" value="Cyt_P450"/>
</dbReference>
<keyword evidence="10 13" id="KW-0503">Monooxygenase</keyword>
<evidence type="ECO:0000256" key="8">
    <source>
        <dbReference type="ARBA" id="ARBA00023002"/>
    </source>
</evidence>
<comment type="similarity">
    <text evidence="3 13">Belongs to the cytochrome P450 family.</text>
</comment>
<keyword evidence="7" id="KW-0492">Microsome</keyword>
<dbReference type="Proteomes" id="UP000228934">
    <property type="component" value="Unassembled WGS sequence"/>
</dbReference>
<gene>
    <name evidence="15" type="ORF">AB205_0207860</name>
</gene>
<dbReference type="PROSITE" id="PS00086">
    <property type="entry name" value="CYTOCHROME_P450"/>
    <property type="match status" value="1"/>
</dbReference>
<evidence type="ECO:0000256" key="14">
    <source>
        <dbReference type="SAM" id="Phobius"/>
    </source>
</evidence>
<comment type="cofactor">
    <cofactor evidence="1 12">
        <name>heme</name>
        <dbReference type="ChEBI" id="CHEBI:30413"/>
    </cofactor>
</comment>
<keyword evidence="14" id="KW-0812">Transmembrane</keyword>
<dbReference type="GO" id="GO:0006805">
    <property type="term" value="P:xenobiotic metabolic process"/>
    <property type="evidence" value="ECO:0007669"/>
    <property type="project" value="TreeGrafter"/>
</dbReference>
<dbReference type="GO" id="GO:0046222">
    <property type="term" value="P:aflatoxin metabolic process"/>
    <property type="evidence" value="ECO:0007669"/>
    <property type="project" value="UniProtKB-ARBA"/>
</dbReference>
<dbReference type="PRINTS" id="PR00463">
    <property type="entry name" value="EP450I"/>
</dbReference>
<sequence>MHHWQRKTPSGGLEKGFAADMYLTDPVTIVLSIFTCVFLAIFSFGQKKKVHPNYPPGPPRLPFIGNLHIINISKPYLTFHKIGPQKMVVLCGYETVKDALVNHAEEFSARPYVPVFFDMFKEHGLIFSNGNNWKAMRRFTLSTLRDFGMGKRTIEDTITKESQCLIKVLKAYKGKPFENTMIMNAAVANIIVSILLGHRFDYDDPKLLRLLTIVNDNARNVGTPMVLLYNAFPSVVRWLPGNHRDIIPSMEELHTFIRETFTNQRNHLDVNDQRNFIDVFLVKQKEEKPNPELYFNDTNLTMLVTDLFAAGMETTSTTLRWGLLLMMKYPEIQKNVHKEIEKVIGSGEPQVLHRKQMPYTDAVIHEIQRFANIVPTNVPHATTQDVTFKGFFIPKGTQVIPLLYSVLRDKKHFKKPDEFYPQHFLDQEGNFVNNEAFIPFSAGKRSCAGETLARMELFLFFTTLLQNFTFQAPPGVKLDLTGAVGFTTPPLKHEICAISRS</sequence>
<protein>
    <submittedName>
        <fullName evidence="15">Uncharacterized protein</fullName>
    </submittedName>
</protein>
<dbReference type="PRINTS" id="PR00385">
    <property type="entry name" value="P450"/>
</dbReference>
<dbReference type="GO" id="GO:0016712">
    <property type="term" value="F:oxidoreductase activity, acting on paired donors, with incorporation or reduction of molecular oxygen, reduced flavin or flavoprotein as one donor, and incorporation of one atom of oxygen"/>
    <property type="evidence" value="ECO:0007669"/>
    <property type="project" value="TreeGrafter"/>
</dbReference>
<dbReference type="OrthoDB" id="1055148at2759"/>
<evidence type="ECO:0000256" key="3">
    <source>
        <dbReference type="ARBA" id="ARBA00010617"/>
    </source>
</evidence>
<reference evidence="16" key="1">
    <citation type="journal article" date="2017" name="Nat. Commun.">
        <title>The North American bullfrog draft genome provides insight into hormonal regulation of long noncoding RNA.</title>
        <authorList>
            <person name="Hammond S.A."/>
            <person name="Warren R.L."/>
            <person name="Vandervalk B.P."/>
            <person name="Kucuk E."/>
            <person name="Khan H."/>
            <person name="Gibb E.A."/>
            <person name="Pandoh P."/>
            <person name="Kirk H."/>
            <person name="Zhao Y."/>
            <person name="Jones M."/>
            <person name="Mungall A.J."/>
            <person name="Coope R."/>
            <person name="Pleasance S."/>
            <person name="Moore R.A."/>
            <person name="Holt R.A."/>
            <person name="Round J.M."/>
            <person name="Ohora S."/>
            <person name="Walle B.V."/>
            <person name="Veldhoen N."/>
            <person name="Helbing C.C."/>
            <person name="Birol I."/>
        </authorList>
    </citation>
    <scope>NUCLEOTIDE SEQUENCE [LARGE SCALE GENOMIC DNA]</scope>
</reference>
<organism evidence="15 16">
    <name type="scientific">Aquarana catesbeiana</name>
    <name type="common">American bullfrog</name>
    <name type="synonym">Rana catesbeiana</name>
    <dbReference type="NCBI Taxonomy" id="8400"/>
    <lineage>
        <taxon>Eukaryota</taxon>
        <taxon>Metazoa</taxon>
        <taxon>Chordata</taxon>
        <taxon>Craniata</taxon>
        <taxon>Vertebrata</taxon>
        <taxon>Euteleostomi</taxon>
        <taxon>Amphibia</taxon>
        <taxon>Batrachia</taxon>
        <taxon>Anura</taxon>
        <taxon>Neobatrachia</taxon>
        <taxon>Ranoidea</taxon>
        <taxon>Ranidae</taxon>
        <taxon>Aquarana</taxon>
    </lineage>
</organism>
<comment type="subcellular location">
    <subcellularLocation>
        <location evidence="2">Microsome membrane</location>
    </subcellularLocation>
</comment>
<proteinExistence type="inferred from homology"/>
<evidence type="ECO:0000256" key="6">
    <source>
        <dbReference type="ARBA" id="ARBA00022824"/>
    </source>
</evidence>
<dbReference type="PANTHER" id="PTHR24300">
    <property type="entry name" value="CYTOCHROME P450 508A4-RELATED"/>
    <property type="match status" value="1"/>
</dbReference>
<feature type="transmembrane region" description="Helical" evidence="14">
    <location>
        <begin position="181"/>
        <end position="200"/>
    </location>
</feature>
<keyword evidence="16" id="KW-1185">Reference proteome</keyword>
<evidence type="ECO:0000256" key="13">
    <source>
        <dbReference type="RuleBase" id="RU000461"/>
    </source>
</evidence>